<name>A0A1E8CK60_9GAMM</name>
<dbReference type="Proteomes" id="UP000175669">
    <property type="component" value="Unassembled WGS sequence"/>
</dbReference>
<comment type="caution">
    <text evidence="3">The sequence shown here is derived from an EMBL/GenBank/DDBJ whole genome shotgun (WGS) entry which is preliminary data.</text>
</comment>
<dbReference type="InterPro" id="IPR050563">
    <property type="entry name" value="4-hydroxybenzoyl-CoA_TE"/>
</dbReference>
<dbReference type="PIRSF" id="PIRSF003230">
    <property type="entry name" value="YbgC"/>
    <property type="match status" value="1"/>
</dbReference>
<evidence type="ECO:0000313" key="3">
    <source>
        <dbReference type="EMBL" id="OFE12851.1"/>
    </source>
</evidence>
<evidence type="ECO:0000313" key="4">
    <source>
        <dbReference type="Proteomes" id="UP000175669"/>
    </source>
</evidence>
<reference evidence="4" key="1">
    <citation type="submission" date="2016-07" db="EMBL/GenBank/DDBJ databases">
        <authorList>
            <person name="Florea S."/>
            <person name="Webb J.S."/>
            <person name="Jaromczyk J."/>
            <person name="Schardl C.L."/>
        </authorList>
    </citation>
    <scope>NUCLEOTIDE SEQUENCE [LARGE SCALE GENOMIC DNA]</scope>
    <source>
        <strain evidence="4">KCTC 42131</strain>
    </source>
</reference>
<comment type="similarity">
    <text evidence="1">Belongs to the 4-hydroxybenzoyl-CoA thioesterase family.</text>
</comment>
<dbReference type="PANTHER" id="PTHR31793:SF27">
    <property type="entry name" value="NOVEL THIOESTERASE SUPERFAMILY DOMAIN AND SAPOSIN A-TYPE DOMAIN CONTAINING PROTEIN (0610012H03RIK)"/>
    <property type="match status" value="1"/>
</dbReference>
<proteinExistence type="inferred from homology"/>
<dbReference type="PANTHER" id="PTHR31793">
    <property type="entry name" value="4-HYDROXYBENZOYL-COA THIOESTERASE FAMILY MEMBER"/>
    <property type="match status" value="1"/>
</dbReference>
<dbReference type="STRING" id="1524254.PHACT_06615"/>
<keyword evidence="2" id="KW-0378">Hydrolase</keyword>
<gene>
    <name evidence="3" type="ORF">PHACT_06615</name>
</gene>
<sequence>MTLFKHRMTVRDYECDMQGVVNNAVYQNYLEHARHEFLKTRGLDFARLTADGIIVVVVRAEIDFLRSLRSGDAFEVSVAPVRESKIRLAFEQTIVHAETAEMMLRARVITTAVNERGRPYLPTALQVLLG</sequence>
<dbReference type="InterPro" id="IPR029069">
    <property type="entry name" value="HotDog_dom_sf"/>
</dbReference>
<dbReference type="OrthoDB" id="9808429at2"/>
<keyword evidence="4" id="KW-1185">Reference proteome</keyword>
<evidence type="ECO:0000256" key="1">
    <source>
        <dbReference type="ARBA" id="ARBA00005953"/>
    </source>
</evidence>
<dbReference type="AlphaFoldDB" id="A0A1E8CK60"/>
<accession>A0A1E8CK60</accession>
<dbReference type="RefSeq" id="WP_070116460.1">
    <property type="nucleotide sequence ID" value="NZ_MASR01000001.1"/>
</dbReference>
<evidence type="ECO:0000256" key="2">
    <source>
        <dbReference type="ARBA" id="ARBA00022801"/>
    </source>
</evidence>
<protein>
    <submittedName>
        <fullName evidence="3">Uncharacterized protein</fullName>
    </submittedName>
</protein>
<dbReference type="Gene3D" id="3.10.129.10">
    <property type="entry name" value="Hotdog Thioesterase"/>
    <property type="match status" value="1"/>
</dbReference>
<dbReference type="CDD" id="cd00586">
    <property type="entry name" value="4HBT"/>
    <property type="match status" value="1"/>
</dbReference>
<dbReference type="SUPFAM" id="SSF54637">
    <property type="entry name" value="Thioesterase/thiol ester dehydrase-isomerase"/>
    <property type="match status" value="1"/>
</dbReference>
<dbReference type="Pfam" id="PF13279">
    <property type="entry name" value="4HBT_2"/>
    <property type="match status" value="1"/>
</dbReference>
<dbReference type="EMBL" id="MASR01000001">
    <property type="protein sequence ID" value="OFE12851.1"/>
    <property type="molecule type" value="Genomic_DNA"/>
</dbReference>
<dbReference type="GO" id="GO:0047617">
    <property type="term" value="F:fatty acyl-CoA hydrolase activity"/>
    <property type="evidence" value="ECO:0007669"/>
    <property type="project" value="TreeGrafter"/>
</dbReference>
<organism evidence="3 4">
    <name type="scientific">Pseudohongiella acticola</name>
    <dbReference type="NCBI Taxonomy" id="1524254"/>
    <lineage>
        <taxon>Bacteria</taxon>
        <taxon>Pseudomonadati</taxon>
        <taxon>Pseudomonadota</taxon>
        <taxon>Gammaproteobacteria</taxon>
        <taxon>Pseudomonadales</taxon>
        <taxon>Pseudohongiellaceae</taxon>
        <taxon>Pseudohongiella</taxon>
    </lineage>
</organism>
<dbReference type="InterPro" id="IPR006684">
    <property type="entry name" value="YbgC/YbaW"/>
</dbReference>